<evidence type="ECO:0000313" key="3">
    <source>
        <dbReference type="Proteomes" id="UP000266673"/>
    </source>
</evidence>
<dbReference type="EMBL" id="QKWP01000033">
    <property type="protein sequence ID" value="RIB29637.1"/>
    <property type="molecule type" value="Genomic_DNA"/>
</dbReference>
<dbReference type="OrthoDB" id="2489139at2759"/>
<accession>A0A397W7V0</accession>
<organism evidence="2 3">
    <name type="scientific">Gigaspora rosea</name>
    <dbReference type="NCBI Taxonomy" id="44941"/>
    <lineage>
        <taxon>Eukaryota</taxon>
        <taxon>Fungi</taxon>
        <taxon>Fungi incertae sedis</taxon>
        <taxon>Mucoromycota</taxon>
        <taxon>Glomeromycotina</taxon>
        <taxon>Glomeromycetes</taxon>
        <taxon>Diversisporales</taxon>
        <taxon>Gigasporaceae</taxon>
        <taxon>Gigaspora</taxon>
    </lineage>
</organism>
<evidence type="ECO:0000313" key="2">
    <source>
        <dbReference type="EMBL" id="RIB29637.1"/>
    </source>
</evidence>
<keyword evidence="3" id="KW-1185">Reference proteome</keyword>
<name>A0A397W7V0_9GLOM</name>
<protein>
    <submittedName>
        <fullName evidence="2">Uncharacterized protein</fullName>
    </submittedName>
</protein>
<gene>
    <name evidence="2" type="ORF">C2G38_2154897</name>
</gene>
<sequence>MTSTEVISHQESDTGKTVKGKKNNNNKVEPGKQNPIWQVSSKKIAKIFDGANRTETSETETGELNDMTFGEEGPPTWPSESYQRKRTYVIKVGTRGEKNHNGTNAG</sequence>
<proteinExistence type="predicted"/>
<dbReference type="Proteomes" id="UP000266673">
    <property type="component" value="Unassembled WGS sequence"/>
</dbReference>
<reference evidence="2 3" key="1">
    <citation type="submission" date="2018-06" db="EMBL/GenBank/DDBJ databases">
        <title>Comparative genomics reveals the genomic features of Rhizophagus irregularis, R. cerebriforme, R. diaphanum and Gigaspora rosea, and their symbiotic lifestyle signature.</title>
        <authorList>
            <person name="Morin E."/>
            <person name="San Clemente H."/>
            <person name="Chen E.C.H."/>
            <person name="De La Providencia I."/>
            <person name="Hainaut M."/>
            <person name="Kuo A."/>
            <person name="Kohler A."/>
            <person name="Murat C."/>
            <person name="Tang N."/>
            <person name="Roy S."/>
            <person name="Loubradou J."/>
            <person name="Henrissat B."/>
            <person name="Grigoriev I.V."/>
            <person name="Corradi N."/>
            <person name="Roux C."/>
            <person name="Martin F.M."/>
        </authorList>
    </citation>
    <scope>NUCLEOTIDE SEQUENCE [LARGE SCALE GENOMIC DNA]</scope>
    <source>
        <strain evidence="2 3">DAOM 194757</strain>
    </source>
</reference>
<evidence type="ECO:0000256" key="1">
    <source>
        <dbReference type="SAM" id="MobiDB-lite"/>
    </source>
</evidence>
<comment type="caution">
    <text evidence="2">The sequence shown here is derived from an EMBL/GenBank/DDBJ whole genome shotgun (WGS) entry which is preliminary data.</text>
</comment>
<feature type="region of interest" description="Disordered" evidence="1">
    <location>
        <begin position="1"/>
        <end position="84"/>
    </location>
</feature>
<dbReference type="AlphaFoldDB" id="A0A397W7V0"/>